<organism evidence="2 3">
    <name type="scientific">Vespula germanica</name>
    <name type="common">German yellow jacket</name>
    <name type="synonym">Paravespula germanica</name>
    <dbReference type="NCBI Taxonomy" id="30212"/>
    <lineage>
        <taxon>Eukaryota</taxon>
        <taxon>Metazoa</taxon>
        <taxon>Ecdysozoa</taxon>
        <taxon>Arthropoda</taxon>
        <taxon>Hexapoda</taxon>
        <taxon>Insecta</taxon>
        <taxon>Pterygota</taxon>
        <taxon>Neoptera</taxon>
        <taxon>Endopterygota</taxon>
        <taxon>Hymenoptera</taxon>
        <taxon>Apocrita</taxon>
        <taxon>Aculeata</taxon>
        <taxon>Vespoidea</taxon>
        <taxon>Vespidae</taxon>
        <taxon>Vespinae</taxon>
        <taxon>Vespula</taxon>
    </lineage>
</organism>
<dbReference type="Proteomes" id="UP000617340">
    <property type="component" value="Unassembled WGS sequence"/>
</dbReference>
<name>A0A834U780_VESGE</name>
<gene>
    <name evidence="2" type="ORF">HZH68_001814</name>
</gene>
<feature type="region of interest" description="Disordered" evidence="1">
    <location>
        <begin position="46"/>
        <end position="68"/>
    </location>
</feature>
<dbReference type="AlphaFoldDB" id="A0A834U780"/>
<dbReference type="EMBL" id="JACSDZ010000001">
    <property type="protein sequence ID" value="KAF7419161.1"/>
    <property type="molecule type" value="Genomic_DNA"/>
</dbReference>
<comment type="caution">
    <text evidence="2">The sequence shown here is derived from an EMBL/GenBank/DDBJ whole genome shotgun (WGS) entry which is preliminary data.</text>
</comment>
<keyword evidence="3" id="KW-1185">Reference proteome</keyword>
<evidence type="ECO:0000313" key="2">
    <source>
        <dbReference type="EMBL" id="KAF7419161.1"/>
    </source>
</evidence>
<accession>A0A834U780</accession>
<protein>
    <submittedName>
        <fullName evidence="2">Uncharacterized protein</fullName>
    </submittedName>
</protein>
<proteinExistence type="predicted"/>
<evidence type="ECO:0000313" key="3">
    <source>
        <dbReference type="Proteomes" id="UP000617340"/>
    </source>
</evidence>
<reference evidence="2" key="1">
    <citation type="journal article" date="2020" name="G3 (Bethesda)">
        <title>High-Quality Assemblies for Three Invasive Social Wasps from the &lt;i&gt;Vespula&lt;/i&gt; Genus.</title>
        <authorList>
            <person name="Harrop T.W.R."/>
            <person name="Guhlin J."/>
            <person name="McLaughlin G.M."/>
            <person name="Permina E."/>
            <person name="Stockwell P."/>
            <person name="Gilligan J."/>
            <person name="Le Lec M.F."/>
            <person name="Gruber M.A.M."/>
            <person name="Quinn O."/>
            <person name="Lovegrove M."/>
            <person name="Duncan E.J."/>
            <person name="Remnant E.J."/>
            <person name="Van Eeckhoven J."/>
            <person name="Graham B."/>
            <person name="Knapp R.A."/>
            <person name="Langford K.W."/>
            <person name="Kronenberg Z."/>
            <person name="Press M.O."/>
            <person name="Eacker S.M."/>
            <person name="Wilson-Rankin E.E."/>
            <person name="Purcell J."/>
            <person name="Lester P.J."/>
            <person name="Dearden P.K."/>
        </authorList>
    </citation>
    <scope>NUCLEOTIDE SEQUENCE</scope>
    <source>
        <strain evidence="2">Linc-1</strain>
    </source>
</reference>
<evidence type="ECO:0000256" key="1">
    <source>
        <dbReference type="SAM" id="MobiDB-lite"/>
    </source>
</evidence>
<sequence length="68" mass="7872">MPFFIQKKDELAGKFNFLWGNNCKDVPTLGENLDADLDGEKWIEPRVGPRFDRRGNRSDDESRDDTVV</sequence>